<reference evidence="1" key="2">
    <citation type="submission" date="2021-12" db="EMBL/GenBank/DDBJ databases">
        <title>Resequencing data analysis of finger millet.</title>
        <authorList>
            <person name="Hatakeyama M."/>
            <person name="Aluri S."/>
            <person name="Balachadran M.T."/>
            <person name="Sivarajan S.R."/>
            <person name="Poveda L."/>
            <person name="Shimizu-Inatsugi R."/>
            <person name="Schlapbach R."/>
            <person name="Sreeman S.M."/>
            <person name="Shimizu K.K."/>
        </authorList>
    </citation>
    <scope>NUCLEOTIDE SEQUENCE</scope>
</reference>
<sequence length="78" mass="9033">MSFIMCHVIGKKPFHLSSFQKSMVFLKSTGPNISANPTNCPLVLTCKRNIYEEVTILQFHIFEIINSLTFLIKQDKYH</sequence>
<dbReference type="Proteomes" id="UP001054889">
    <property type="component" value="Unassembled WGS sequence"/>
</dbReference>
<name>A0AAV5FP30_ELECO</name>
<organism evidence="1 2">
    <name type="scientific">Eleusine coracana subsp. coracana</name>
    <dbReference type="NCBI Taxonomy" id="191504"/>
    <lineage>
        <taxon>Eukaryota</taxon>
        <taxon>Viridiplantae</taxon>
        <taxon>Streptophyta</taxon>
        <taxon>Embryophyta</taxon>
        <taxon>Tracheophyta</taxon>
        <taxon>Spermatophyta</taxon>
        <taxon>Magnoliopsida</taxon>
        <taxon>Liliopsida</taxon>
        <taxon>Poales</taxon>
        <taxon>Poaceae</taxon>
        <taxon>PACMAD clade</taxon>
        <taxon>Chloridoideae</taxon>
        <taxon>Cynodonteae</taxon>
        <taxon>Eleusininae</taxon>
        <taxon>Eleusine</taxon>
    </lineage>
</organism>
<protein>
    <submittedName>
        <fullName evidence="1">Uncharacterized protein</fullName>
    </submittedName>
</protein>
<evidence type="ECO:0000313" key="1">
    <source>
        <dbReference type="EMBL" id="GJN36387.1"/>
    </source>
</evidence>
<proteinExistence type="predicted"/>
<reference evidence="1" key="1">
    <citation type="journal article" date="2018" name="DNA Res.">
        <title>Multiple hybrid de novo genome assembly of finger millet, an orphan allotetraploid crop.</title>
        <authorList>
            <person name="Hatakeyama M."/>
            <person name="Aluri S."/>
            <person name="Balachadran M.T."/>
            <person name="Sivarajan S.R."/>
            <person name="Patrignani A."/>
            <person name="Gruter S."/>
            <person name="Poveda L."/>
            <person name="Shimizu-Inatsugi R."/>
            <person name="Baeten J."/>
            <person name="Francoijs K.J."/>
            <person name="Nataraja K.N."/>
            <person name="Reddy Y.A.N."/>
            <person name="Phadnis S."/>
            <person name="Ravikumar R.L."/>
            <person name="Schlapbach R."/>
            <person name="Sreeman S.M."/>
            <person name="Shimizu K.K."/>
        </authorList>
    </citation>
    <scope>NUCLEOTIDE SEQUENCE</scope>
</reference>
<gene>
    <name evidence="1" type="primary">gb25240</name>
    <name evidence="1" type="ORF">PR202_gb25240</name>
</gene>
<keyword evidence="2" id="KW-1185">Reference proteome</keyword>
<dbReference type="EMBL" id="BQKI01000088">
    <property type="protein sequence ID" value="GJN36387.1"/>
    <property type="molecule type" value="Genomic_DNA"/>
</dbReference>
<accession>A0AAV5FP30</accession>
<dbReference type="AlphaFoldDB" id="A0AAV5FP30"/>
<evidence type="ECO:0000313" key="2">
    <source>
        <dbReference type="Proteomes" id="UP001054889"/>
    </source>
</evidence>
<comment type="caution">
    <text evidence="1">The sequence shown here is derived from an EMBL/GenBank/DDBJ whole genome shotgun (WGS) entry which is preliminary data.</text>
</comment>